<evidence type="ECO:0000313" key="1">
    <source>
        <dbReference type="EMBL" id="CAG8830282.1"/>
    </source>
</evidence>
<dbReference type="EMBL" id="CAJVQB010042308">
    <property type="protein sequence ID" value="CAG8830282.1"/>
    <property type="molecule type" value="Genomic_DNA"/>
</dbReference>
<dbReference type="InterPro" id="IPR011043">
    <property type="entry name" value="Gal_Oxase/kelch_b-propeller"/>
</dbReference>
<dbReference type="Proteomes" id="UP000789901">
    <property type="component" value="Unassembled WGS sequence"/>
</dbReference>
<organism evidence="1 2">
    <name type="scientific">Gigaspora margarita</name>
    <dbReference type="NCBI Taxonomy" id="4874"/>
    <lineage>
        <taxon>Eukaryota</taxon>
        <taxon>Fungi</taxon>
        <taxon>Fungi incertae sedis</taxon>
        <taxon>Mucoromycota</taxon>
        <taxon>Glomeromycotina</taxon>
        <taxon>Glomeromycetes</taxon>
        <taxon>Diversisporales</taxon>
        <taxon>Gigasporaceae</taxon>
        <taxon>Gigaspora</taxon>
    </lineage>
</organism>
<protein>
    <submittedName>
        <fullName evidence="1">34335_t:CDS:1</fullName>
    </submittedName>
</protein>
<proteinExistence type="predicted"/>
<feature type="non-terminal residue" evidence="1">
    <location>
        <position position="1"/>
    </location>
</feature>
<feature type="non-terminal residue" evidence="1">
    <location>
        <position position="322"/>
    </location>
</feature>
<sequence length="322" mass="36039">SDAATFIIDDRLFYIGGYVFDLFYLELGQGPFQLLNPPFYLVRSDMAELYVNGHGNAVVVNQTAIIFTADFTTDNRVFLRINIGPDPVSYKFIKRNETQNSNISPGGGRPKAVVDKNGLIYMWFTPDKLSSASSSDENLYIFDTTKYSWSTVEPPYKQTANSGVDDVIIYDTVKGTWLNQSTTGTAEFAFQCMNGQLYNNKILCYDSNTNTLNVLNISSFAWSVHNVSDPSNNVVPLFNLVGSGAINVYQDWMIFSFNFGRIKSENRFLFVMSLANEKYEWISSTSTIPLVKDPNQSPPPRNNTIHSGGCGMFHANLYAAYG</sequence>
<accession>A0ABN7WFI2</accession>
<evidence type="ECO:0000313" key="2">
    <source>
        <dbReference type="Proteomes" id="UP000789901"/>
    </source>
</evidence>
<gene>
    <name evidence="1" type="ORF">GMARGA_LOCUS30265</name>
</gene>
<dbReference type="SUPFAM" id="SSF117281">
    <property type="entry name" value="Kelch motif"/>
    <property type="match status" value="1"/>
</dbReference>
<dbReference type="Gene3D" id="2.120.10.80">
    <property type="entry name" value="Kelch-type beta propeller"/>
    <property type="match status" value="1"/>
</dbReference>
<name>A0ABN7WFI2_GIGMA</name>
<reference evidence="1 2" key="1">
    <citation type="submission" date="2021-06" db="EMBL/GenBank/DDBJ databases">
        <authorList>
            <person name="Kallberg Y."/>
            <person name="Tangrot J."/>
            <person name="Rosling A."/>
        </authorList>
    </citation>
    <scope>NUCLEOTIDE SEQUENCE [LARGE SCALE GENOMIC DNA]</scope>
    <source>
        <strain evidence="1 2">120-4 pot B 10/14</strain>
    </source>
</reference>
<dbReference type="SUPFAM" id="SSF50965">
    <property type="entry name" value="Galactose oxidase, central domain"/>
    <property type="match status" value="1"/>
</dbReference>
<keyword evidence="2" id="KW-1185">Reference proteome</keyword>
<dbReference type="InterPro" id="IPR015915">
    <property type="entry name" value="Kelch-typ_b-propeller"/>
</dbReference>
<comment type="caution">
    <text evidence="1">The sequence shown here is derived from an EMBL/GenBank/DDBJ whole genome shotgun (WGS) entry which is preliminary data.</text>
</comment>